<dbReference type="GO" id="GO:0005576">
    <property type="term" value="C:extracellular region"/>
    <property type="evidence" value="ECO:0007669"/>
    <property type="project" value="InterPro"/>
</dbReference>
<feature type="region of interest" description="Disordered" evidence="1">
    <location>
        <begin position="110"/>
        <end position="149"/>
    </location>
</feature>
<dbReference type="InterPro" id="IPR002557">
    <property type="entry name" value="Chitin-bd_dom"/>
</dbReference>
<organism evidence="4 5">
    <name type="scientific">Meganyctiphanes norvegica</name>
    <name type="common">Northern krill</name>
    <name type="synonym">Thysanopoda norvegica</name>
    <dbReference type="NCBI Taxonomy" id="48144"/>
    <lineage>
        <taxon>Eukaryota</taxon>
        <taxon>Metazoa</taxon>
        <taxon>Ecdysozoa</taxon>
        <taxon>Arthropoda</taxon>
        <taxon>Crustacea</taxon>
        <taxon>Multicrustacea</taxon>
        <taxon>Malacostraca</taxon>
        <taxon>Eumalacostraca</taxon>
        <taxon>Eucarida</taxon>
        <taxon>Euphausiacea</taxon>
        <taxon>Euphausiidae</taxon>
        <taxon>Meganyctiphanes</taxon>
    </lineage>
</organism>
<keyword evidence="2" id="KW-0732">Signal</keyword>
<feature type="region of interest" description="Disordered" evidence="1">
    <location>
        <begin position="29"/>
        <end position="51"/>
    </location>
</feature>
<dbReference type="Proteomes" id="UP001497623">
    <property type="component" value="Unassembled WGS sequence"/>
</dbReference>
<proteinExistence type="predicted"/>
<feature type="domain" description="Chitin-binding type-2" evidence="3">
    <location>
        <begin position="51"/>
        <end position="107"/>
    </location>
</feature>
<feature type="chain" id="PRO_5043965687" description="Chitin-binding type-2 domain-containing protein" evidence="2">
    <location>
        <begin position="19"/>
        <end position="280"/>
    </location>
</feature>
<protein>
    <recommendedName>
        <fullName evidence="3">Chitin-binding type-2 domain-containing protein</fullName>
    </recommendedName>
</protein>
<feature type="compositionally biased region" description="Pro residues" evidence="1">
    <location>
        <begin position="114"/>
        <end position="149"/>
    </location>
</feature>
<dbReference type="InterPro" id="IPR036508">
    <property type="entry name" value="Chitin-bd_dom_sf"/>
</dbReference>
<evidence type="ECO:0000256" key="1">
    <source>
        <dbReference type="SAM" id="MobiDB-lite"/>
    </source>
</evidence>
<evidence type="ECO:0000256" key="2">
    <source>
        <dbReference type="SAM" id="SignalP"/>
    </source>
</evidence>
<evidence type="ECO:0000313" key="5">
    <source>
        <dbReference type="Proteomes" id="UP001497623"/>
    </source>
</evidence>
<sequence>MLRVFVFLWALFIGMTAAQLRGTIGGPIRGRAGAPAPPSTGAPGLPSNPSTGSCTELGQFLPGPTCTSFYVCLSKYGSKVKFECAPGTMFSPEIGVCIHAYGTACHEGASPGPTVGPAPPPGPPPVPQTPAPPPLPPVTGTPSPPPPPKCPVYEVDPSGVYDCLDEGYFPHLSDCTRFYKCINTMGCILKGVLFRCPPKFLFSDGRCQKESIVGPCMRQSDSVQTHQIRPVAQLNLNDLDDFFKSQAYWQVMPFLPEEPQKLVPIVQEFSRGSEKRVTMG</sequence>
<evidence type="ECO:0000259" key="3">
    <source>
        <dbReference type="PROSITE" id="PS50940"/>
    </source>
</evidence>
<dbReference type="PROSITE" id="PS50940">
    <property type="entry name" value="CHIT_BIND_II"/>
    <property type="match status" value="1"/>
</dbReference>
<dbReference type="AlphaFoldDB" id="A0AAV2PRX7"/>
<dbReference type="Gene3D" id="2.170.140.10">
    <property type="entry name" value="Chitin binding domain"/>
    <property type="match status" value="2"/>
</dbReference>
<reference evidence="4 5" key="1">
    <citation type="submission" date="2024-05" db="EMBL/GenBank/DDBJ databases">
        <authorList>
            <person name="Wallberg A."/>
        </authorList>
    </citation>
    <scope>NUCLEOTIDE SEQUENCE [LARGE SCALE GENOMIC DNA]</scope>
</reference>
<comment type="caution">
    <text evidence="4">The sequence shown here is derived from an EMBL/GenBank/DDBJ whole genome shotgun (WGS) entry which is preliminary data.</text>
</comment>
<name>A0AAV2PRX7_MEGNR</name>
<dbReference type="SUPFAM" id="SSF57625">
    <property type="entry name" value="Invertebrate chitin-binding proteins"/>
    <property type="match status" value="2"/>
</dbReference>
<feature type="signal peptide" evidence="2">
    <location>
        <begin position="1"/>
        <end position="18"/>
    </location>
</feature>
<evidence type="ECO:0000313" key="4">
    <source>
        <dbReference type="EMBL" id="CAL4062360.1"/>
    </source>
</evidence>
<dbReference type="EMBL" id="CAXKWB010000833">
    <property type="protein sequence ID" value="CAL4062360.1"/>
    <property type="molecule type" value="Genomic_DNA"/>
</dbReference>
<keyword evidence="5" id="KW-1185">Reference proteome</keyword>
<dbReference type="Pfam" id="PF01607">
    <property type="entry name" value="CBM_14"/>
    <property type="match status" value="1"/>
</dbReference>
<gene>
    <name evidence="4" type="ORF">MNOR_LOCUS2659</name>
</gene>
<accession>A0AAV2PRX7</accession>
<dbReference type="SMART" id="SM00494">
    <property type="entry name" value="ChtBD2"/>
    <property type="match status" value="2"/>
</dbReference>
<dbReference type="GO" id="GO:0008061">
    <property type="term" value="F:chitin binding"/>
    <property type="evidence" value="ECO:0007669"/>
    <property type="project" value="InterPro"/>
</dbReference>